<accession>A0ABW8AP64</accession>
<proteinExistence type="predicted"/>
<protein>
    <submittedName>
        <fullName evidence="2">Uncharacterized protein</fullName>
    </submittedName>
</protein>
<evidence type="ECO:0000313" key="3">
    <source>
        <dbReference type="Proteomes" id="UP001612915"/>
    </source>
</evidence>
<name>A0ABW8AP64_9ACTN</name>
<gene>
    <name evidence="2" type="ORF">ACIB24_13920</name>
</gene>
<organism evidence="2 3">
    <name type="scientific">Spongisporangium articulatum</name>
    <dbReference type="NCBI Taxonomy" id="3362603"/>
    <lineage>
        <taxon>Bacteria</taxon>
        <taxon>Bacillati</taxon>
        <taxon>Actinomycetota</taxon>
        <taxon>Actinomycetes</taxon>
        <taxon>Kineosporiales</taxon>
        <taxon>Kineosporiaceae</taxon>
        <taxon>Spongisporangium</taxon>
    </lineage>
</organism>
<dbReference type="Proteomes" id="UP001612915">
    <property type="component" value="Unassembled WGS sequence"/>
</dbReference>
<feature type="signal peptide" evidence="1">
    <location>
        <begin position="1"/>
        <end position="26"/>
    </location>
</feature>
<keyword evidence="1" id="KW-0732">Signal</keyword>
<sequence>MTRRGSALLVGVLLTVALLGNRQAMSDTWQEWYGPKVQAAMSAQDFPDGPLARRRDASGVWTGYAANHGHAYTVKITG</sequence>
<dbReference type="RefSeq" id="WP_398281227.1">
    <property type="nucleotide sequence ID" value="NZ_JBITLV010000004.1"/>
</dbReference>
<dbReference type="EMBL" id="JBITLV010000004">
    <property type="protein sequence ID" value="MFI7588161.1"/>
    <property type="molecule type" value="Genomic_DNA"/>
</dbReference>
<evidence type="ECO:0000256" key="1">
    <source>
        <dbReference type="SAM" id="SignalP"/>
    </source>
</evidence>
<keyword evidence="3" id="KW-1185">Reference proteome</keyword>
<comment type="caution">
    <text evidence="2">The sequence shown here is derived from an EMBL/GenBank/DDBJ whole genome shotgun (WGS) entry which is preliminary data.</text>
</comment>
<evidence type="ECO:0000313" key="2">
    <source>
        <dbReference type="EMBL" id="MFI7588161.1"/>
    </source>
</evidence>
<feature type="chain" id="PRO_5045813112" evidence="1">
    <location>
        <begin position="27"/>
        <end position="78"/>
    </location>
</feature>
<reference evidence="2 3" key="1">
    <citation type="submission" date="2024-10" db="EMBL/GenBank/DDBJ databases">
        <title>The Natural Products Discovery Center: Release of the First 8490 Sequenced Strains for Exploring Actinobacteria Biosynthetic Diversity.</title>
        <authorList>
            <person name="Kalkreuter E."/>
            <person name="Kautsar S.A."/>
            <person name="Yang D."/>
            <person name="Bader C.D."/>
            <person name="Teijaro C.N."/>
            <person name="Fluegel L."/>
            <person name="Davis C.M."/>
            <person name="Simpson J.R."/>
            <person name="Lauterbach L."/>
            <person name="Steele A.D."/>
            <person name="Gui C."/>
            <person name="Meng S."/>
            <person name="Li G."/>
            <person name="Viehrig K."/>
            <person name="Ye F."/>
            <person name="Su P."/>
            <person name="Kiefer A.F."/>
            <person name="Nichols A."/>
            <person name="Cepeda A.J."/>
            <person name="Yan W."/>
            <person name="Fan B."/>
            <person name="Jiang Y."/>
            <person name="Adhikari A."/>
            <person name="Zheng C.-J."/>
            <person name="Schuster L."/>
            <person name="Cowan T.M."/>
            <person name="Smanski M.J."/>
            <person name="Chevrette M.G."/>
            <person name="De Carvalho L.P.S."/>
            <person name="Shen B."/>
        </authorList>
    </citation>
    <scope>NUCLEOTIDE SEQUENCE [LARGE SCALE GENOMIC DNA]</scope>
    <source>
        <strain evidence="2 3">NPDC049639</strain>
    </source>
</reference>